<dbReference type="PANTHER" id="PTHR38123:SF6">
    <property type="entry name" value="CELL WALL SERINE-THREONINE-RICH GALACTOMANNOPROTEIN MP1 (AFU_ORTHOLOGUE AFUA_4G03240)"/>
    <property type="match status" value="1"/>
</dbReference>
<dbReference type="PANTHER" id="PTHR38123">
    <property type="entry name" value="CELL WALL SERINE-THREONINE-RICH GALACTOMANNOPROTEIN MP1 (AFU_ORTHOLOGUE AFUA_4G03240)"/>
    <property type="match status" value="1"/>
</dbReference>
<accession>A0A8H3U3E2</accession>
<sequence length="341" mass="36985">MIFASILPFALVAISSAGILRRSEQSTNEINGALQVLDRINAGMSKMGQDVKLWDGERPGSEVILEDGRQIISDLGVGAKYMEHATNMGTVDSLQLLGPMETLNALADVFSTELIRKKDMVDRLELAPQALTLLEHARHGALDLSREVTLKLPKTTSWASSPLANNVVQKLDNAIKTFSRGKGQQGPPPQPSDPYQSQPLPWAGQGQSQPQPQPNQGESQPQPNQPWTTTPQAAQPWSSQPQPQQPGYSQQQQGQDQPWSSQPQSQEPEYSQQQQGQDQPISSYGQGQNQGFPTLQLGQNRNSEATSAKPKSASGPGPHWSNAAKHLPHFGATGAALPYRA</sequence>
<proteinExistence type="predicted"/>
<dbReference type="GO" id="GO:0005576">
    <property type="term" value="C:extracellular region"/>
    <property type="evidence" value="ECO:0007669"/>
    <property type="project" value="TreeGrafter"/>
</dbReference>
<evidence type="ECO:0000256" key="1">
    <source>
        <dbReference type="SAM" id="MobiDB-lite"/>
    </source>
</evidence>
<dbReference type="Proteomes" id="UP000433883">
    <property type="component" value="Unassembled WGS sequence"/>
</dbReference>
<gene>
    <name evidence="3" type="ORF">BLS_000354</name>
</gene>
<feature type="compositionally biased region" description="Polar residues" evidence="1">
    <location>
        <begin position="281"/>
        <end position="306"/>
    </location>
</feature>
<keyword evidence="2" id="KW-0732">Signal</keyword>
<comment type="caution">
    <text evidence="3">The sequence shown here is derived from an EMBL/GenBank/DDBJ whole genome shotgun (WGS) entry which is preliminary data.</text>
</comment>
<organism evidence="3 4">
    <name type="scientific">Venturia inaequalis</name>
    <name type="common">Apple scab fungus</name>
    <dbReference type="NCBI Taxonomy" id="5025"/>
    <lineage>
        <taxon>Eukaryota</taxon>
        <taxon>Fungi</taxon>
        <taxon>Dikarya</taxon>
        <taxon>Ascomycota</taxon>
        <taxon>Pezizomycotina</taxon>
        <taxon>Dothideomycetes</taxon>
        <taxon>Pleosporomycetidae</taxon>
        <taxon>Venturiales</taxon>
        <taxon>Venturiaceae</taxon>
        <taxon>Venturia</taxon>
    </lineage>
</organism>
<feature type="region of interest" description="Disordered" evidence="1">
    <location>
        <begin position="178"/>
        <end position="327"/>
    </location>
</feature>
<name>A0A8H3U3E2_VENIN</name>
<feature type="compositionally biased region" description="Low complexity" evidence="1">
    <location>
        <begin position="193"/>
        <end position="280"/>
    </location>
</feature>
<protein>
    <submittedName>
        <fullName evidence="3">Uncharacterized protein</fullName>
    </submittedName>
</protein>
<dbReference type="Gene3D" id="1.20.1280.140">
    <property type="match status" value="1"/>
</dbReference>
<reference evidence="3 4" key="1">
    <citation type="submission" date="2019-11" db="EMBL/GenBank/DDBJ databases">
        <title>Venturia inaequalis Genome Resource.</title>
        <authorList>
            <person name="Lichtner F.J."/>
        </authorList>
    </citation>
    <scope>NUCLEOTIDE SEQUENCE [LARGE SCALE GENOMIC DNA]</scope>
    <source>
        <strain evidence="3">Bline_iso_100314</strain>
    </source>
</reference>
<dbReference type="InterPro" id="IPR021054">
    <property type="entry name" value="Cell_wall_mannoprotein_1"/>
</dbReference>
<dbReference type="AlphaFoldDB" id="A0A8H3U3E2"/>
<evidence type="ECO:0000313" key="3">
    <source>
        <dbReference type="EMBL" id="KAE9962406.1"/>
    </source>
</evidence>
<dbReference type="EMBL" id="WNWQ01001059">
    <property type="protein sequence ID" value="KAE9962406.1"/>
    <property type="molecule type" value="Genomic_DNA"/>
</dbReference>
<evidence type="ECO:0000313" key="4">
    <source>
        <dbReference type="Proteomes" id="UP000433883"/>
    </source>
</evidence>
<feature type="signal peptide" evidence="2">
    <location>
        <begin position="1"/>
        <end position="17"/>
    </location>
</feature>
<dbReference type="Pfam" id="PF12296">
    <property type="entry name" value="HsbA"/>
    <property type="match status" value="1"/>
</dbReference>
<feature type="chain" id="PRO_5034260073" evidence="2">
    <location>
        <begin position="18"/>
        <end position="341"/>
    </location>
</feature>
<evidence type="ECO:0000256" key="2">
    <source>
        <dbReference type="SAM" id="SignalP"/>
    </source>
</evidence>